<comment type="caution">
    <text evidence="2">The sequence shown here is derived from an EMBL/GenBank/DDBJ whole genome shotgun (WGS) entry which is preliminary data.</text>
</comment>
<dbReference type="AlphaFoldDB" id="A0A3M7PVC6"/>
<keyword evidence="1" id="KW-0812">Transmembrane</keyword>
<organism evidence="2 3">
    <name type="scientific">Brachionus plicatilis</name>
    <name type="common">Marine rotifer</name>
    <name type="synonym">Brachionus muelleri</name>
    <dbReference type="NCBI Taxonomy" id="10195"/>
    <lineage>
        <taxon>Eukaryota</taxon>
        <taxon>Metazoa</taxon>
        <taxon>Spiralia</taxon>
        <taxon>Gnathifera</taxon>
        <taxon>Rotifera</taxon>
        <taxon>Eurotatoria</taxon>
        <taxon>Monogononta</taxon>
        <taxon>Pseudotrocha</taxon>
        <taxon>Ploima</taxon>
        <taxon>Brachionidae</taxon>
        <taxon>Brachionus</taxon>
    </lineage>
</organism>
<evidence type="ECO:0000313" key="2">
    <source>
        <dbReference type="EMBL" id="RNA02691.1"/>
    </source>
</evidence>
<evidence type="ECO:0000313" key="3">
    <source>
        <dbReference type="Proteomes" id="UP000276133"/>
    </source>
</evidence>
<feature type="transmembrane region" description="Helical" evidence="1">
    <location>
        <begin position="20"/>
        <end position="37"/>
    </location>
</feature>
<name>A0A3M7PVC6_BRAPC</name>
<dbReference type="EMBL" id="REGN01008785">
    <property type="protein sequence ID" value="RNA02691.1"/>
    <property type="molecule type" value="Genomic_DNA"/>
</dbReference>
<keyword evidence="1" id="KW-1133">Transmembrane helix</keyword>
<protein>
    <submittedName>
        <fullName evidence="2">Uncharacterized protein</fullName>
    </submittedName>
</protein>
<accession>A0A3M7PVC6</accession>
<sequence>MVTREKTILKFCKNWLFWERIFADFALVLYCPIYGILKFRIKKIRSNSILSITFGWYLMKSLRKIPDLKILNTEEEL</sequence>
<gene>
    <name evidence="2" type="ORF">BpHYR1_033836</name>
</gene>
<dbReference type="Proteomes" id="UP000276133">
    <property type="component" value="Unassembled WGS sequence"/>
</dbReference>
<keyword evidence="1" id="KW-0472">Membrane</keyword>
<keyword evidence="3" id="KW-1185">Reference proteome</keyword>
<proteinExistence type="predicted"/>
<reference evidence="2 3" key="1">
    <citation type="journal article" date="2018" name="Sci. Rep.">
        <title>Genomic signatures of local adaptation to the degree of environmental predictability in rotifers.</title>
        <authorList>
            <person name="Franch-Gras L."/>
            <person name="Hahn C."/>
            <person name="Garcia-Roger E.M."/>
            <person name="Carmona M.J."/>
            <person name="Serra M."/>
            <person name="Gomez A."/>
        </authorList>
    </citation>
    <scope>NUCLEOTIDE SEQUENCE [LARGE SCALE GENOMIC DNA]</scope>
    <source>
        <strain evidence="2">HYR1</strain>
    </source>
</reference>
<evidence type="ECO:0000256" key="1">
    <source>
        <dbReference type="SAM" id="Phobius"/>
    </source>
</evidence>